<accession>A0A1V4SL64</accession>
<dbReference type="InterPro" id="IPR000291">
    <property type="entry name" value="D-Ala_lig_Van_CS"/>
</dbReference>
<feature type="binding site" evidence="16">
    <location>
        <position position="262"/>
    </location>
    <ligand>
        <name>Mg(2+)</name>
        <dbReference type="ChEBI" id="CHEBI:18420"/>
        <label>2</label>
    </ligand>
</feature>
<dbReference type="RefSeq" id="WP_080024235.1">
    <property type="nucleotide sequence ID" value="NZ_LTAY01000111.1"/>
</dbReference>
<protein>
    <recommendedName>
        <fullName evidence="14">D-alanine--D-alanine ligase</fullName>
        <ecNumber evidence="14">6.3.2.4</ecNumber>
    </recommendedName>
    <alternativeName>
        <fullName evidence="14">D-Ala-D-Ala ligase</fullName>
    </alternativeName>
    <alternativeName>
        <fullName evidence="14">D-alanylalanine synthetase</fullName>
    </alternativeName>
</protein>
<organism evidence="19 20">
    <name type="scientific">Clostridium thermobutyricum DSM 4928</name>
    <dbReference type="NCBI Taxonomy" id="1121339"/>
    <lineage>
        <taxon>Bacteria</taxon>
        <taxon>Bacillati</taxon>
        <taxon>Bacillota</taxon>
        <taxon>Clostridia</taxon>
        <taxon>Eubacteriales</taxon>
        <taxon>Clostridiaceae</taxon>
        <taxon>Clostridium</taxon>
    </lineage>
</organism>
<evidence type="ECO:0000256" key="7">
    <source>
        <dbReference type="ARBA" id="ARBA00022741"/>
    </source>
</evidence>
<dbReference type="SMART" id="SM01209">
    <property type="entry name" value="GARS_A"/>
    <property type="match status" value="1"/>
</dbReference>
<reference evidence="19 20" key="1">
    <citation type="submission" date="2016-02" db="EMBL/GenBank/DDBJ databases">
        <title>Genome sequence of Clostridium thermobutyricum DSM 4928.</title>
        <authorList>
            <person name="Poehlein A."/>
            <person name="Daniel R."/>
        </authorList>
    </citation>
    <scope>NUCLEOTIDE SEQUENCE [LARGE SCALE GENOMIC DNA]</scope>
    <source>
        <strain evidence="19 20">DSM 4928</strain>
    </source>
</reference>
<keyword evidence="12 16" id="KW-0464">Manganese</keyword>
<feature type="binding site" evidence="16">
    <location>
        <position position="262"/>
    </location>
    <ligand>
        <name>Mg(2+)</name>
        <dbReference type="ChEBI" id="CHEBI:18420"/>
        <label>1</label>
    </ligand>
</feature>
<dbReference type="PIRSF" id="PIRSF039102">
    <property type="entry name" value="Ddl/VanB"/>
    <property type="match status" value="1"/>
</dbReference>
<feature type="binding site" evidence="16">
    <location>
        <position position="250"/>
    </location>
    <ligand>
        <name>Mg(2+)</name>
        <dbReference type="ChEBI" id="CHEBI:18420"/>
        <label>1</label>
    </ligand>
</feature>
<dbReference type="InterPro" id="IPR013815">
    <property type="entry name" value="ATP_grasp_subdomain_1"/>
</dbReference>
<evidence type="ECO:0000256" key="15">
    <source>
        <dbReference type="PIRSR" id="PIRSR039102-1"/>
    </source>
</evidence>
<evidence type="ECO:0000256" key="4">
    <source>
        <dbReference type="ARBA" id="ARBA00022490"/>
    </source>
</evidence>
<evidence type="ECO:0000256" key="6">
    <source>
        <dbReference type="ARBA" id="ARBA00022723"/>
    </source>
</evidence>
<dbReference type="GO" id="GO:0005737">
    <property type="term" value="C:cytoplasm"/>
    <property type="evidence" value="ECO:0007669"/>
    <property type="project" value="UniProtKB-SubCell"/>
</dbReference>
<evidence type="ECO:0000256" key="3">
    <source>
        <dbReference type="ARBA" id="ARBA00010871"/>
    </source>
</evidence>
<dbReference type="UniPathway" id="UPA00219"/>
<dbReference type="EC" id="6.3.2.4" evidence="14"/>
<dbReference type="InterPro" id="IPR011095">
    <property type="entry name" value="Dala_Dala_lig_C"/>
</dbReference>
<dbReference type="GO" id="GO:0009252">
    <property type="term" value="P:peptidoglycan biosynthetic process"/>
    <property type="evidence" value="ECO:0007669"/>
    <property type="project" value="UniProtKB-UniRule"/>
</dbReference>
<comment type="similarity">
    <text evidence="3 14">Belongs to the D-alanine--D-alanine ligase family.</text>
</comment>
<comment type="catalytic activity">
    <reaction evidence="14">
        <text>2 D-alanine + ATP = D-alanyl-D-alanine + ADP + phosphate + H(+)</text>
        <dbReference type="Rhea" id="RHEA:11224"/>
        <dbReference type="ChEBI" id="CHEBI:15378"/>
        <dbReference type="ChEBI" id="CHEBI:30616"/>
        <dbReference type="ChEBI" id="CHEBI:43474"/>
        <dbReference type="ChEBI" id="CHEBI:57416"/>
        <dbReference type="ChEBI" id="CHEBI:57822"/>
        <dbReference type="ChEBI" id="CHEBI:456216"/>
        <dbReference type="EC" id="6.3.2.4"/>
    </reaction>
</comment>
<dbReference type="InterPro" id="IPR005905">
    <property type="entry name" value="D_ala_D_ala"/>
</dbReference>
<dbReference type="HAMAP" id="MF_00047">
    <property type="entry name" value="Dala_Dala_lig"/>
    <property type="match status" value="1"/>
</dbReference>
<dbReference type="FunFam" id="3.40.50.20:FF:000031">
    <property type="entry name" value="D-alanine--D-alanine ligase"/>
    <property type="match status" value="1"/>
</dbReference>
<evidence type="ECO:0000313" key="20">
    <source>
        <dbReference type="Proteomes" id="UP000191448"/>
    </source>
</evidence>
<comment type="caution">
    <text evidence="19">The sequence shown here is derived from an EMBL/GenBank/DDBJ whole genome shotgun (WGS) entry which is preliminary data.</text>
</comment>
<comment type="cofactor">
    <cofactor evidence="1">
        <name>Mn(2+)</name>
        <dbReference type="ChEBI" id="CHEBI:29035"/>
    </cofactor>
</comment>
<evidence type="ECO:0000256" key="10">
    <source>
        <dbReference type="ARBA" id="ARBA00022960"/>
    </source>
</evidence>
<evidence type="ECO:0000256" key="12">
    <source>
        <dbReference type="ARBA" id="ARBA00023211"/>
    </source>
</evidence>
<evidence type="ECO:0000256" key="13">
    <source>
        <dbReference type="ARBA" id="ARBA00023316"/>
    </source>
</evidence>
<comment type="subcellular location">
    <subcellularLocation>
        <location evidence="2 14">Cytoplasm</location>
    </subcellularLocation>
</comment>
<dbReference type="InterPro" id="IPR011127">
    <property type="entry name" value="Dala_Dala_lig_N"/>
</dbReference>
<dbReference type="GO" id="GO:0008360">
    <property type="term" value="P:regulation of cell shape"/>
    <property type="evidence" value="ECO:0007669"/>
    <property type="project" value="UniProtKB-KW"/>
</dbReference>
<dbReference type="PROSITE" id="PS00844">
    <property type="entry name" value="DALA_DALA_LIGASE_2"/>
    <property type="match status" value="1"/>
</dbReference>
<dbReference type="Pfam" id="PF07478">
    <property type="entry name" value="Dala_Dala_lig_C"/>
    <property type="match status" value="1"/>
</dbReference>
<feature type="active site" evidence="15">
    <location>
        <position position="273"/>
    </location>
</feature>
<dbReference type="InterPro" id="IPR016185">
    <property type="entry name" value="PreATP-grasp_dom_sf"/>
</dbReference>
<dbReference type="SUPFAM" id="SSF52440">
    <property type="entry name" value="PreATP-grasp domain"/>
    <property type="match status" value="1"/>
</dbReference>
<feature type="domain" description="ATP-grasp" evidence="18">
    <location>
        <begin position="100"/>
        <end position="295"/>
    </location>
</feature>
<dbReference type="EMBL" id="LTAY01000111">
    <property type="protein sequence ID" value="OPX44632.1"/>
    <property type="molecule type" value="Genomic_DNA"/>
</dbReference>
<dbReference type="Pfam" id="PF01820">
    <property type="entry name" value="Dala_Dala_lig_N"/>
    <property type="match status" value="2"/>
</dbReference>
<keyword evidence="10 14" id="KW-0133">Cell shape</keyword>
<gene>
    <name evidence="19" type="primary">ddl_3</name>
    <name evidence="14" type="synonym">ddl</name>
    <name evidence="19" type="ORF">CLTHE_31560</name>
</gene>
<proteinExistence type="inferred from homology"/>
<feature type="binding site" evidence="16">
    <location>
        <position position="264"/>
    </location>
    <ligand>
        <name>Mg(2+)</name>
        <dbReference type="ChEBI" id="CHEBI:18420"/>
        <label>2</label>
    </ligand>
</feature>
<dbReference type="Proteomes" id="UP000191448">
    <property type="component" value="Unassembled WGS sequence"/>
</dbReference>
<dbReference type="OrthoDB" id="9813261at2"/>
<evidence type="ECO:0000256" key="14">
    <source>
        <dbReference type="HAMAP-Rule" id="MF_00047"/>
    </source>
</evidence>
<comment type="cofactor">
    <cofactor evidence="16">
        <name>Mg(2+)</name>
        <dbReference type="ChEBI" id="CHEBI:18420"/>
    </cofactor>
    <cofactor evidence="16">
        <name>Mn(2+)</name>
        <dbReference type="ChEBI" id="CHEBI:29035"/>
    </cofactor>
    <text evidence="16">Binds 2 magnesium or manganese ions per subunit.</text>
</comment>
<evidence type="ECO:0000256" key="1">
    <source>
        <dbReference type="ARBA" id="ARBA00001936"/>
    </source>
</evidence>
<dbReference type="InterPro" id="IPR011761">
    <property type="entry name" value="ATP-grasp"/>
</dbReference>
<dbReference type="NCBIfam" id="NF002378">
    <property type="entry name" value="PRK01372.1"/>
    <property type="match status" value="1"/>
</dbReference>
<comment type="function">
    <text evidence="14">Cell wall formation.</text>
</comment>
<evidence type="ECO:0000313" key="19">
    <source>
        <dbReference type="EMBL" id="OPX44632.1"/>
    </source>
</evidence>
<dbReference type="PANTHER" id="PTHR23132">
    <property type="entry name" value="D-ALANINE--D-ALANINE LIGASE"/>
    <property type="match status" value="1"/>
</dbReference>
<keyword evidence="9 16" id="KW-0460">Magnesium</keyword>
<evidence type="ECO:0000256" key="17">
    <source>
        <dbReference type="PROSITE-ProRule" id="PRU00409"/>
    </source>
</evidence>
<evidence type="ECO:0000256" key="5">
    <source>
        <dbReference type="ARBA" id="ARBA00022598"/>
    </source>
</evidence>
<keyword evidence="13 14" id="KW-0961">Cell wall biogenesis/degradation</keyword>
<dbReference type="PROSITE" id="PS50975">
    <property type="entry name" value="ATP_GRASP"/>
    <property type="match status" value="1"/>
</dbReference>
<feature type="active site" evidence="15">
    <location>
        <position position="13"/>
    </location>
</feature>
<evidence type="ECO:0000256" key="8">
    <source>
        <dbReference type="ARBA" id="ARBA00022840"/>
    </source>
</evidence>
<dbReference type="PANTHER" id="PTHR23132:SF23">
    <property type="entry name" value="D-ALANINE--D-ALANINE LIGASE B"/>
    <property type="match status" value="1"/>
</dbReference>
<dbReference type="AlphaFoldDB" id="A0A1V4SL64"/>
<dbReference type="Gene3D" id="3.30.470.20">
    <property type="entry name" value="ATP-grasp fold, B domain"/>
    <property type="match status" value="1"/>
</dbReference>
<dbReference type="SUPFAM" id="SSF56059">
    <property type="entry name" value="Glutathione synthetase ATP-binding domain-like"/>
    <property type="match status" value="1"/>
</dbReference>
<evidence type="ECO:0000256" key="11">
    <source>
        <dbReference type="ARBA" id="ARBA00022984"/>
    </source>
</evidence>
<evidence type="ECO:0000259" key="18">
    <source>
        <dbReference type="PROSITE" id="PS50975"/>
    </source>
</evidence>
<evidence type="ECO:0000256" key="2">
    <source>
        <dbReference type="ARBA" id="ARBA00004496"/>
    </source>
</evidence>
<keyword evidence="4 14" id="KW-0963">Cytoplasm</keyword>
<dbReference type="GO" id="GO:0046872">
    <property type="term" value="F:metal ion binding"/>
    <property type="evidence" value="ECO:0007669"/>
    <property type="project" value="UniProtKB-KW"/>
</dbReference>
<sequence length="299" mass="33287">MRIGVLMGGISTEREISLKSGEEILKNINKDKYKEIVPIIINKESDVIEKAKDIDFALLALHGKFGEDGTVQSILEGMGIPYSGCDVKTSAICMNKALTKKYIKRHGINTADWIVVKSVEEIDYDMIEKMTYPVFIKPNNGGSSVATFFVKSESEVENAVREGLKCDKEVIIEKFIEGEEIASFVLNGKVYPTISIKANKGKFFDYASKYEEGGAVEEVIKIDPFVQEKINKISEKTWDALGCKSYSRIDMIVSDGEPYVLEVNTLPGMTKSSLIPKSAKASGMEYSELIDNIIRYSLN</sequence>
<dbReference type="NCBIfam" id="TIGR01205">
    <property type="entry name" value="D_ala_D_alaTIGR"/>
    <property type="match status" value="1"/>
</dbReference>
<keyword evidence="8 17" id="KW-0067">ATP-binding</keyword>
<evidence type="ECO:0000256" key="16">
    <source>
        <dbReference type="PIRSR" id="PIRSR039102-3"/>
    </source>
</evidence>
<feature type="active site" evidence="15">
    <location>
        <position position="143"/>
    </location>
</feature>
<dbReference type="GO" id="GO:0005524">
    <property type="term" value="F:ATP binding"/>
    <property type="evidence" value="ECO:0007669"/>
    <property type="project" value="UniProtKB-UniRule"/>
</dbReference>
<dbReference type="Gene3D" id="3.30.1490.20">
    <property type="entry name" value="ATP-grasp fold, A domain"/>
    <property type="match status" value="1"/>
</dbReference>
<keyword evidence="5 14" id="KW-0436">Ligase</keyword>
<dbReference type="PROSITE" id="PS00843">
    <property type="entry name" value="DALA_DALA_LIGASE_1"/>
    <property type="match status" value="1"/>
</dbReference>
<name>A0A1V4SL64_9CLOT</name>
<dbReference type="Gene3D" id="3.40.50.20">
    <property type="match status" value="1"/>
</dbReference>
<dbReference type="GO" id="GO:0071555">
    <property type="term" value="P:cell wall organization"/>
    <property type="evidence" value="ECO:0007669"/>
    <property type="project" value="UniProtKB-KW"/>
</dbReference>
<dbReference type="GO" id="GO:0008716">
    <property type="term" value="F:D-alanine-D-alanine ligase activity"/>
    <property type="evidence" value="ECO:0007669"/>
    <property type="project" value="UniProtKB-UniRule"/>
</dbReference>
<evidence type="ECO:0000256" key="9">
    <source>
        <dbReference type="ARBA" id="ARBA00022842"/>
    </source>
</evidence>
<keyword evidence="6 16" id="KW-0479">Metal-binding</keyword>
<comment type="pathway">
    <text evidence="14">Cell wall biogenesis; peptidoglycan biosynthesis.</text>
</comment>
<keyword evidence="11 14" id="KW-0573">Peptidoglycan synthesis</keyword>
<keyword evidence="7 17" id="KW-0547">Nucleotide-binding</keyword>